<keyword evidence="2" id="KW-1185">Reference proteome</keyword>
<evidence type="ECO:0000313" key="2">
    <source>
        <dbReference type="Proteomes" id="UP000445000"/>
    </source>
</evidence>
<name>A0A829YMV5_9GAMM</name>
<sequence>MVKKAAKGRIGLRLLLFTLWSMGITHVIAARVSPESKARFRSLAEQRQMTESALLKRLVDMAVHTGGVNDADVLKSPERRLRGARLCVRLHPDDQLLLAERAAARQMPAATYVSVLVRAHLRMLSPLPKAELMELKRSVAELSAIGRNLNQLARLAHQRPGSVAPSGQVLQMMLKVCEAMRTHTKGLIKANARSWEAGHANDQT</sequence>
<dbReference type="AlphaFoldDB" id="A0A829YMV5"/>
<protein>
    <recommendedName>
        <fullName evidence="3">Bacterial mobilisation domain-containing protein</fullName>
    </recommendedName>
</protein>
<dbReference type="EMBL" id="BLJN01000009">
    <property type="protein sequence ID" value="GFE84675.1"/>
    <property type="molecule type" value="Genomic_DNA"/>
</dbReference>
<dbReference type="Proteomes" id="UP000445000">
    <property type="component" value="Unassembled WGS sequence"/>
</dbReference>
<evidence type="ECO:0000313" key="1">
    <source>
        <dbReference type="EMBL" id="GFE84675.1"/>
    </source>
</evidence>
<comment type="caution">
    <text evidence="1">The sequence shown here is derived from an EMBL/GenBank/DDBJ whole genome shotgun (WGS) entry which is preliminary data.</text>
</comment>
<reference evidence="2" key="1">
    <citation type="submission" date="2020-01" db="EMBL/GenBank/DDBJ databases">
        <title>'Steroidobacter agaridevorans' sp. nov., agar-degrading bacteria isolated from rhizosphere soils.</title>
        <authorList>
            <person name="Ikenaga M."/>
            <person name="Kataoka M."/>
            <person name="Murouchi A."/>
            <person name="Katsuragi S."/>
            <person name="Sakai M."/>
        </authorList>
    </citation>
    <scope>NUCLEOTIDE SEQUENCE [LARGE SCALE GENOMIC DNA]</scope>
    <source>
        <strain evidence="2">YU21-B</strain>
    </source>
</reference>
<gene>
    <name evidence="1" type="ORF">GCM10011487_66750</name>
</gene>
<accession>A0A829YMV5</accession>
<evidence type="ECO:0008006" key="3">
    <source>
        <dbReference type="Google" id="ProtNLM"/>
    </source>
</evidence>
<organism evidence="1 2">
    <name type="scientific">Steroidobacter agaridevorans</name>
    <dbReference type="NCBI Taxonomy" id="2695856"/>
    <lineage>
        <taxon>Bacteria</taxon>
        <taxon>Pseudomonadati</taxon>
        <taxon>Pseudomonadota</taxon>
        <taxon>Gammaproteobacteria</taxon>
        <taxon>Steroidobacterales</taxon>
        <taxon>Steroidobacteraceae</taxon>
        <taxon>Steroidobacter</taxon>
    </lineage>
</organism>
<proteinExistence type="predicted"/>